<evidence type="ECO:0000256" key="1">
    <source>
        <dbReference type="SAM" id="Phobius"/>
    </source>
</evidence>
<gene>
    <name evidence="2" type="ORF">J2T23_003905</name>
</gene>
<dbReference type="AlphaFoldDB" id="A0AAJ1T269"/>
<dbReference type="EMBL" id="JAUSTB010000022">
    <property type="protein sequence ID" value="MDQ0147977.1"/>
    <property type="molecule type" value="Genomic_DNA"/>
</dbReference>
<keyword evidence="1" id="KW-1133">Transmembrane helix</keyword>
<accession>A0AAJ1T269</accession>
<name>A0AAJ1T269_9MICC</name>
<organism evidence="2 3">
    <name type="scientific">Pseudarthrobacter niigatensis</name>
    <dbReference type="NCBI Taxonomy" id="369935"/>
    <lineage>
        <taxon>Bacteria</taxon>
        <taxon>Bacillati</taxon>
        <taxon>Actinomycetota</taxon>
        <taxon>Actinomycetes</taxon>
        <taxon>Micrococcales</taxon>
        <taxon>Micrococcaceae</taxon>
        <taxon>Pseudarthrobacter</taxon>
    </lineage>
</organism>
<dbReference type="RefSeq" id="WP_307362700.1">
    <property type="nucleotide sequence ID" value="NZ_JAUSTB010000022.1"/>
</dbReference>
<evidence type="ECO:0000313" key="2">
    <source>
        <dbReference type="EMBL" id="MDQ0147977.1"/>
    </source>
</evidence>
<keyword evidence="3" id="KW-1185">Reference proteome</keyword>
<evidence type="ECO:0000313" key="3">
    <source>
        <dbReference type="Proteomes" id="UP001239267"/>
    </source>
</evidence>
<keyword evidence="1" id="KW-0472">Membrane</keyword>
<dbReference type="Proteomes" id="UP001239267">
    <property type="component" value="Unassembled WGS sequence"/>
</dbReference>
<protein>
    <submittedName>
        <fullName evidence="2">Uncharacterized protein</fullName>
    </submittedName>
</protein>
<keyword evidence="1" id="KW-0812">Transmembrane</keyword>
<reference evidence="2 3" key="1">
    <citation type="submission" date="2023-07" db="EMBL/GenBank/DDBJ databases">
        <title>Sorghum-associated microbial communities from plants grown in Nebraska, USA.</title>
        <authorList>
            <person name="Schachtman D."/>
        </authorList>
    </citation>
    <scope>NUCLEOTIDE SEQUENCE [LARGE SCALE GENOMIC DNA]</scope>
    <source>
        <strain evidence="2 3">DS1001</strain>
    </source>
</reference>
<sequence length="169" mass="18480">MDKSIGSQAPRRRRPWRRVFKGVLIALAVIAAPFLVLQASYVLGTARMVSLADRLHPLAGWEPDGENVSGGFFCVPVAVPCDSMWRQYRTQQPPAPSAIRQLTVAAGLDGKVDGDCETSPLPPNVTGMYTACSAADELDGYDVEVRVLKLAENDPERIIQFRLGSIKNR</sequence>
<feature type="transmembrane region" description="Helical" evidence="1">
    <location>
        <begin position="20"/>
        <end position="43"/>
    </location>
</feature>
<comment type="caution">
    <text evidence="2">The sequence shown here is derived from an EMBL/GenBank/DDBJ whole genome shotgun (WGS) entry which is preliminary data.</text>
</comment>
<proteinExistence type="predicted"/>